<dbReference type="GeneID" id="113395720"/>
<evidence type="ECO:0000256" key="6">
    <source>
        <dbReference type="ARBA" id="ARBA00022989"/>
    </source>
</evidence>
<sequence length="217" mass="24637">MRFIIYIIWWIFMIRVTAAITVIIMITISLSHQYKNLQSYFYSLNEIFQDSCDENDLTEKEDKYVEALKVGIKLHSDTLWCTKQCQVTCSSVISGQILITVSVLCLLMLQMVNSERTLTNVLTIITTSSAVLTSSGFVMWNAGDITIEAALVPTAMFSSGWQHCRGSTSERVRKLLFVAMTQGQKHIFLRSFGVVEISYTSYVSIMKSSYSAFSFLY</sequence>
<dbReference type="PANTHER" id="PTHR21137:SF35">
    <property type="entry name" value="ODORANT RECEPTOR 19A-RELATED"/>
    <property type="match status" value="1"/>
</dbReference>
<evidence type="ECO:0000313" key="11">
    <source>
        <dbReference type="Proteomes" id="UP001652626"/>
    </source>
</evidence>
<dbReference type="GO" id="GO:0004984">
    <property type="term" value="F:olfactory receptor activity"/>
    <property type="evidence" value="ECO:0007669"/>
    <property type="project" value="InterPro"/>
</dbReference>
<dbReference type="RefSeq" id="XP_026489178.2">
    <property type="nucleotide sequence ID" value="XM_026633393.2"/>
</dbReference>
<dbReference type="GO" id="GO:0007165">
    <property type="term" value="P:signal transduction"/>
    <property type="evidence" value="ECO:0007669"/>
    <property type="project" value="UniProtKB-KW"/>
</dbReference>
<evidence type="ECO:0000256" key="10">
    <source>
        <dbReference type="SAM" id="Phobius"/>
    </source>
</evidence>
<keyword evidence="11" id="KW-1185">Reference proteome</keyword>
<evidence type="ECO:0000256" key="4">
    <source>
        <dbReference type="ARBA" id="ARBA00022692"/>
    </source>
</evidence>
<dbReference type="OMA" id="WAFMARI"/>
<comment type="subcellular location">
    <subcellularLocation>
        <location evidence="1">Cell membrane</location>
        <topology evidence="1">Multi-pass membrane protein</topology>
    </subcellularLocation>
</comment>
<evidence type="ECO:0000256" key="1">
    <source>
        <dbReference type="ARBA" id="ARBA00004651"/>
    </source>
</evidence>
<evidence type="ECO:0000256" key="5">
    <source>
        <dbReference type="ARBA" id="ARBA00022725"/>
    </source>
</evidence>
<feature type="transmembrane region" description="Helical" evidence="10">
    <location>
        <begin position="121"/>
        <end position="140"/>
    </location>
</feature>
<evidence type="ECO:0000256" key="3">
    <source>
        <dbReference type="ARBA" id="ARBA00022606"/>
    </source>
</evidence>
<keyword evidence="8" id="KW-0675">Receptor</keyword>
<dbReference type="InterPro" id="IPR004117">
    <property type="entry name" value="7tm6_olfct_rcpt"/>
</dbReference>
<gene>
    <name evidence="12" type="primary">LOC113395720</name>
</gene>
<dbReference type="OrthoDB" id="7476568at2759"/>
<dbReference type="GO" id="GO:0005886">
    <property type="term" value="C:plasma membrane"/>
    <property type="evidence" value="ECO:0007669"/>
    <property type="project" value="UniProtKB-SubCell"/>
</dbReference>
<keyword evidence="6 10" id="KW-1133">Transmembrane helix</keyword>
<dbReference type="Proteomes" id="UP001652626">
    <property type="component" value="Chromosome 7"/>
</dbReference>
<dbReference type="AlphaFoldDB" id="A0A8B8HWE7"/>
<evidence type="ECO:0000256" key="9">
    <source>
        <dbReference type="ARBA" id="ARBA00023224"/>
    </source>
</evidence>
<evidence type="ECO:0000256" key="2">
    <source>
        <dbReference type="ARBA" id="ARBA00022475"/>
    </source>
</evidence>
<proteinExistence type="predicted"/>
<keyword evidence="2" id="KW-1003">Cell membrane</keyword>
<dbReference type="Pfam" id="PF02949">
    <property type="entry name" value="7tm_6"/>
    <property type="match status" value="1"/>
</dbReference>
<organism evidence="11 12">
    <name type="scientific">Vanessa tameamea</name>
    <name type="common">Kamehameha butterfly</name>
    <dbReference type="NCBI Taxonomy" id="334116"/>
    <lineage>
        <taxon>Eukaryota</taxon>
        <taxon>Metazoa</taxon>
        <taxon>Ecdysozoa</taxon>
        <taxon>Arthropoda</taxon>
        <taxon>Hexapoda</taxon>
        <taxon>Insecta</taxon>
        <taxon>Pterygota</taxon>
        <taxon>Neoptera</taxon>
        <taxon>Endopterygota</taxon>
        <taxon>Lepidoptera</taxon>
        <taxon>Glossata</taxon>
        <taxon>Ditrysia</taxon>
        <taxon>Papilionoidea</taxon>
        <taxon>Nymphalidae</taxon>
        <taxon>Nymphalinae</taxon>
        <taxon>Vanessa</taxon>
    </lineage>
</organism>
<evidence type="ECO:0000313" key="12">
    <source>
        <dbReference type="RefSeq" id="XP_026489178.2"/>
    </source>
</evidence>
<protein>
    <submittedName>
        <fullName evidence="12">Uncharacterized protein LOC113395720</fullName>
    </submittedName>
</protein>
<reference evidence="12" key="1">
    <citation type="submission" date="2025-08" db="UniProtKB">
        <authorList>
            <consortium name="RefSeq"/>
        </authorList>
    </citation>
    <scope>IDENTIFICATION</scope>
    <source>
        <tissue evidence="12">Whole body</tissue>
    </source>
</reference>
<keyword evidence="4 10" id="KW-0812">Transmembrane</keyword>
<evidence type="ECO:0000256" key="7">
    <source>
        <dbReference type="ARBA" id="ARBA00023136"/>
    </source>
</evidence>
<dbReference type="GO" id="GO:0005549">
    <property type="term" value="F:odorant binding"/>
    <property type="evidence" value="ECO:0007669"/>
    <property type="project" value="InterPro"/>
</dbReference>
<accession>A0A8B8HWE7</accession>
<evidence type="ECO:0000256" key="8">
    <source>
        <dbReference type="ARBA" id="ARBA00023170"/>
    </source>
</evidence>
<dbReference type="PANTHER" id="PTHR21137">
    <property type="entry name" value="ODORANT RECEPTOR"/>
    <property type="match status" value="1"/>
</dbReference>
<keyword evidence="5" id="KW-0552">Olfaction</keyword>
<feature type="transmembrane region" description="Helical" evidence="10">
    <location>
        <begin position="92"/>
        <end position="109"/>
    </location>
</feature>
<name>A0A8B8HWE7_VANTA</name>
<feature type="transmembrane region" description="Helical" evidence="10">
    <location>
        <begin position="7"/>
        <end position="30"/>
    </location>
</feature>
<keyword evidence="3" id="KW-0716">Sensory transduction</keyword>
<keyword evidence="7 10" id="KW-0472">Membrane</keyword>
<keyword evidence="9" id="KW-0807">Transducer</keyword>